<dbReference type="InterPro" id="IPR001867">
    <property type="entry name" value="OmpR/PhoB-type_DNA-bd"/>
</dbReference>
<evidence type="ECO:0000256" key="4">
    <source>
        <dbReference type="ARBA" id="ARBA00023163"/>
    </source>
</evidence>
<reference evidence="8" key="1">
    <citation type="journal article" date="2019" name="Int. J. Syst. Evol. Microbiol.">
        <title>The Global Catalogue of Microorganisms (GCM) 10K type strain sequencing project: providing services to taxonomists for standard genome sequencing and annotation.</title>
        <authorList>
            <consortium name="The Broad Institute Genomics Platform"/>
            <consortium name="The Broad Institute Genome Sequencing Center for Infectious Disease"/>
            <person name="Wu L."/>
            <person name="Ma J."/>
        </authorList>
    </citation>
    <scope>NUCLEOTIDE SEQUENCE [LARGE SCALE GENOMIC DNA]</scope>
    <source>
        <strain evidence="8">JCM 31486</strain>
    </source>
</reference>
<dbReference type="SUPFAM" id="SSF46894">
    <property type="entry name" value="C-terminal effector domain of the bipartite response regulators"/>
    <property type="match status" value="1"/>
</dbReference>
<comment type="caution">
    <text evidence="7">The sequence shown here is derived from an EMBL/GenBank/DDBJ whole genome shotgun (WGS) entry which is preliminary data.</text>
</comment>
<dbReference type="Proteomes" id="UP001597045">
    <property type="component" value="Unassembled WGS sequence"/>
</dbReference>
<accession>A0ABW3MR01</accession>
<feature type="DNA-binding region" description="OmpR/PhoB-type" evidence="5">
    <location>
        <begin position="1"/>
        <end position="92"/>
    </location>
</feature>
<evidence type="ECO:0000313" key="8">
    <source>
        <dbReference type="Proteomes" id="UP001597045"/>
    </source>
</evidence>
<sequence length="93" mass="10599">NLSLDVGARKATLRGRELPLTTREFDLLLFLMTNAGTAFSRAQLLERVWGWDFGDQSTVTVHVRRLREKIEPVPAKPARIATVWGVGYRYDRA</sequence>
<name>A0ABW3MR01_9PSEU</name>
<evidence type="ECO:0000256" key="1">
    <source>
        <dbReference type="ARBA" id="ARBA00022553"/>
    </source>
</evidence>
<dbReference type="InterPro" id="IPR036388">
    <property type="entry name" value="WH-like_DNA-bd_sf"/>
</dbReference>
<dbReference type="Gene3D" id="1.10.10.10">
    <property type="entry name" value="Winged helix-like DNA-binding domain superfamily/Winged helix DNA-binding domain"/>
    <property type="match status" value="1"/>
</dbReference>
<protein>
    <submittedName>
        <fullName evidence="7">Winged helix-turn-helix domain-containing protein</fullName>
    </submittedName>
</protein>
<dbReference type="InterPro" id="IPR016032">
    <property type="entry name" value="Sig_transdc_resp-reg_C-effctor"/>
</dbReference>
<dbReference type="PANTHER" id="PTHR48111">
    <property type="entry name" value="REGULATOR OF RPOS"/>
    <property type="match status" value="1"/>
</dbReference>
<evidence type="ECO:0000256" key="2">
    <source>
        <dbReference type="ARBA" id="ARBA00023015"/>
    </source>
</evidence>
<dbReference type="EMBL" id="JBHTIS010003740">
    <property type="protein sequence ID" value="MFD1051625.1"/>
    <property type="molecule type" value="Genomic_DNA"/>
</dbReference>
<evidence type="ECO:0000259" key="6">
    <source>
        <dbReference type="PROSITE" id="PS51755"/>
    </source>
</evidence>
<keyword evidence="8" id="KW-1185">Reference proteome</keyword>
<feature type="domain" description="OmpR/PhoB-type" evidence="6">
    <location>
        <begin position="1"/>
        <end position="92"/>
    </location>
</feature>
<keyword evidence="1" id="KW-0597">Phosphoprotein</keyword>
<dbReference type="Pfam" id="PF00486">
    <property type="entry name" value="Trans_reg_C"/>
    <property type="match status" value="1"/>
</dbReference>
<keyword evidence="2" id="KW-0805">Transcription regulation</keyword>
<keyword evidence="3 5" id="KW-0238">DNA-binding</keyword>
<evidence type="ECO:0000313" key="7">
    <source>
        <dbReference type="EMBL" id="MFD1051625.1"/>
    </source>
</evidence>
<proteinExistence type="predicted"/>
<evidence type="ECO:0000256" key="3">
    <source>
        <dbReference type="ARBA" id="ARBA00023125"/>
    </source>
</evidence>
<keyword evidence="4" id="KW-0804">Transcription</keyword>
<dbReference type="PROSITE" id="PS51755">
    <property type="entry name" value="OMPR_PHOB"/>
    <property type="match status" value="1"/>
</dbReference>
<dbReference type="PANTHER" id="PTHR48111:SF4">
    <property type="entry name" value="DNA-BINDING DUAL TRANSCRIPTIONAL REGULATOR OMPR"/>
    <property type="match status" value="1"/>
</dbReference>
<evidence type="ECO:0000256" key="5">
    <source>
        <dbReference type="PROSITE-ProRule" id="PRU01091"/>
    </source>
</evidence>
<dbReference type="SMART" id="SM00862">
    <property type="entry name" value="Trans_reg_C"/>
    <property type="match status" value="1"/>
</dbReference>
<gene>
    <name evidence="7" type="ORF">ACFQ1S_41780</name>
</gene>
<organism evidence="7 8">
    <name type="scientific">Kibdelosporangium lantanae</name>
    <dbReference type="NCBI Taxonomy" id="1497396"/>
    <lineage>
        <taxon>Bacteria</taxon>
        <taxon>Bacillati</taxon>
        <taxon>Actinomycetota</taxon>
        <taxon>Actinomycetes</taxon>
        <taxon>Pseudonocardiales</taxon>
        <taxon>Pseudonocardiaceae</taxon>
        <taxon>Kibdelosporangium</taxon>
    </lineage>
</organism>
<dbReference type="CDD" id="cd00383">
    <property type="entry name" value="trans_reg_C"/>
    <property type="match status" value="1"/>
</dbReference>
<feature type="non-terminal residue" evidence="7">
    <location>
        <position position="1"/>
    </location>
</feature>
<dbReference type="InterPro" id="IPR039420">
    <property type="entry name" value="WalR-like"/>
</dbReference>